<organism evidence="3 4">
    <name type="scientific">Paraconexibacter antarcticus</name>
    <dbReference type="NCBI Taxonomy" id="2949664"/>
    <lineage>
        <taxon>Bacteria</taxon>
        <taxon>Bacillati</taxon>
        <taxon>Actinomycetota</taxon>
        <taxon>Thermoleophilia</taxon>
        <taxon>Solirubrobacterales</taxon>
        <taxon>Paraconexibacteraceae</taxon>
        <taxon>Paraconexibacter</taxon>
    </lineage>
</organism>
<sequence length="154" mass="15978">MTPSQTVLIAFDGSADAARAIHVAGDLLPGRPAVVLTVWEPLLVALAHHPLTALAPVPFSAEEEDERSADSARLVAARGADLARSAGFDAQALSRADSHEIAETIRETADSLDAALIVTGSRGLRGRSARHGSVSEHVLEHAGRPVLIVPSSAT</sequence>
<feature type="domain" description="UspA" evidence="2">
    <location>
        <begin position="5"/>
        <end position="150"/>
    </location>
</feature>
<accession>A0ABY5DW91</accession>
<name>A0ABY5DW91_9ACTN</name>
<dbReference type="Proteomes" id="UP001056035">
    <property type="component" value="Chromosome"/>
</dbReference>
<dbReference type="InterPro" id="IPR006015">
    <property type="entry name" value="Universal_stress_UspA"/>
</dbReference>
<dbReference type="PRINTS" id="PR01438">
    <property type="entry name" value="UNVRSLSTRESS"/>
</dbReference>
<protein>
    <submittedName>
        <fullName evidence="3">Universal stress protein</fullName>
    </submittedName>
</protein>
<evidence type="ECO:0000259" key="2">
    <source>
        <dbReference type="Pfam" id="PF00582"/>
    </source>
</evidence>
<dbReference type="SUPFAM" id="SSF52402">
    <property type="entry name" value="Adenine nucleotide alpha hydrolases-like"/>
    <property type="match status" value="1"/>
</dbReference>
<comment type="similarity">
    <text evidence="1">Belongs to the universal stress protein A family.</text>
</comment>
<dbReference type="InterPro" id="IPR014729">
    <property type="entry name" value="Rossmann-like_a/b/a_fold"/>
</dbReference>
<dbReference type="EMBL" id="CP098502">
    <property type="protein sequence ID" value="UTI66288.1"/>
    <property type="molecule type" value="Genomic_DNA"/>
</dbReference>
<dbReference type="PANTHER" id="PTHR31964:SF113">
    <property type="entry name" value="USPA DOMAIN-CONTAINING PROTEIN"/>
    <property type="match status" value="1"/>
</dbReference>
<evidence type="ECO:0000313" key="4">
    <source>
        <dbReference type="Proteomes" id="UP001056035"/>
    </source>
</evidence>
<dbReference type="InterPro" id="IPR006016">
    <property type="entry name" value="UspA"/>
</dbReference>
<dbReference type="CDD" id="cd23659">
    <property type="entry name" value="USP_At3g01520-like"/>
    <property type="match status" value="1"/>
</dbReference>
<evidence type="ECO:0000256" key="1">
    <source>
        <dbReference type="ARBA" id="ARBA00008791"/>
    </source>
</evidence>
<dbReference type="RefSeq" id="WP_254572959.1">
    <property type="nucleotide sequence ID" value="NZ_CP098502.1"/>
</dbReference>
<dbReference type="PANTHER" id="PTHR31964">
    <property type="entry name" value="ADENINE NUCLEOTIDE ALPHA HYDROLASES-LIKE SUPERFAMILY PROTEIN"/>
    <property type="match status" value="1"/>
</dbReference>
<dbReference type="Gene3D" id="3.40.50.620">
    <property type="entry name" value="HUPs"/>
    <property type="match status" value="1"/>
</dbReference>
<keyword evidence="4" id="KW-1185">Reference proteome</keyword>
<reference evidence="3 4" key="1">
    <citation type="submission" date="2022-06" db="EMBL/GenBank/DDBJ databases">
        <title>Paraconexibacter antarcticus.</title>
        <authorList>
            <person name="Kim C.S."/>
        </authorList>
    </citation>
    <scope>NUCLEOTIDE SEQUENCE [LARGE SCALE GENOMIC DNA]</scope>
    <source>
        <strain evidence="3 4">02-257</strain>
    </source>
</reference>
<proteinExistence type="inferred from homology"/>
<evidence type="ECO:0000313" key="3">
    <source>
        <dbReference type="EMBL" id="UTI66288.1"/>
    </source>
</evidence>
<gene>
    <name evidence="3" type="ORF">NBH00_08790</name>
</gene>
<dbReference type="Pfam" id="PF00582">
    <property type="entry name" value="Usp"/>
    <property type="match status" value="1"/>
</dbReference>